<dbReference type="NCBIfam" id="NF005168">
    <property type="entry name" value="PRK06638.2-3"/>
    <property type="match status" value="1"/>
</dbReference>
<dbReference type="EC" id="7.1.1.-" evidence="2"/>
<dbReference type="Gene3D" id="1.20.120.1200">
    <property type="entry name" value="NADH-ubiquinone/plastoquinone oxidoreductase chain 6, subunit NuoJ"/>
    <property type="match status" value="1"/>
</dbReference>
<name>A0ABY4CM44_9BACL</name>
<dbReference type="GO" id="GO:0016491">
    <property type="term" value="F:oxidoreductase activity"/>
    <property type="evidence" value="ECO:0007669"/>
    <property type="project" value="UniProtKB-KW"/>
</dbReference>
<comment type="subcellular location">
    <subcellularLocation>
        <location evidence="2">Cell membrane</location>
        <topology evidence="2">Multi-pass membrane protein</topology>
    </subcellularLocation>
</comment>
<dbReference type="PANTHER" id="PTHR33269:SF17">
    <property type="entry name" value="NADH-UBIQUINONE OXIDOREDUCTASE CHAIN 6"/>
    <property type="match status" value="1"/>
</dbReference>
<comment type="catalytic activity">
    <reaction evidence="2">
        <text>a quinone + NADH + 5 H(+)(in) = a quinol + NAD(+) + 4 H(+)(out)</text>
        <dbReference type="Rhea" id="RHEA:57888"/>
        <dbReference type="ChEBI" id="CHEBI:15378"/>
        <dbReference type="ChEBI" id="CHEBI:24646"/>
        <dbReference type="ChEBI" id="CHEBI:57540"/>
        <dbReference type="ChEBI" id="CHEBI:57945"/>
        <dbReference type="ChEBI" id="CHEBI:132124"/>
    </reaction>
</comment>
<proteinExistence type="inferred from homology"/>
<dbReference type="InterPro" id="IPR042106">
    <property type="entry name" value="Nuo/plastoQ_OxRdtase_6_NuoJ"/>
</dbReference>
<dbReference type="PANTHER" id="PTHR33269">
    <property type="entry name" value="NADH-UBIQUINONE OXIDOREDUCTASE CHAIN 6"/>
    <property type="match status" value="1"/>
</dbReference>
<keyword evidence="2" id="KW-0520">NAD</keyword>
<reference evidence="3" key="1">
    <citation type="submission" date="2021-12" db="EMBL/GenBank/DDBJ databases">
        <title>Alicyclobacillaceae gen. nov., sp. nov., isolated from chalcocite enrichment system.</title>
        <authorList>
            <person name="Jiang Z."/>
        </authorList>
    </citation>
    <scope>NUCLEOTIDE SEQUENCE</scope>
    <source>
        <strain evidence="3">MYW30-H2</strain>
    </source>
</reference>
<sequence length="174" mass="18516">MTFLGVPLSGQMIAFFILALWIIGCGVAMLSTTKTMYMAVAIGGVFIGIAGLYFLLNAEFLGVAQIAIYAGAVTILMLFAVMLTPHDLDHLKTKASQYVFSAIGVIILLLVLITGIRKTQWVPLNNPDPSAGNDVATIGKAIFTQYAIPFELVSLILIVALVGAVVLGRKEGDQ</sequence>
<keyword evidence="2" id="KW-0812">Transmembrane</keyword>
<feature type="transmembrane region" description="Helical" evidence="2">
    <location>
        <begin position="95"/>
        <end position="116"/>
    </location>
</feature>
<keyword evidence="4" id="KW-1185">Reference proteome</keyword>
<organism evidence="3 4">
    <name type="scientific">Fodinisporobacter ferrooxydans</name>
    <dbReference type="NCBI Taxonomy" id="2901836"/>
    <lineage>
        <taxon>Bacteria</taxon>
        <taxon>Bacillati</taxon>
        <taxon>Bacillota</taxon>
        <taxon>Bacilli</taxon>
        <taxon>Bacillales</taxon>
        <taxon>Alicyclobacillaceae</taxon>
        <taxon>Fodinisporobacter</taxon>
    </lineage>
</organism>
<protein>
    <recommendedName>
        <fullName evidence="2">NADH-quinone oxidoreductase subunit J</fullName>
        <ecNumber evidence="2">7.1.1.-</ecNumber>
    </recommendedName>
</protein>
<dbReference type="InterPro" id="IPR001457">
    <property type="entry name" value="NADH_UbQ/plastoQ_OxRdtase_su6"/>
</dbReference>
<comment type="similarity">
    <text evidence="1 2">Belongs to the complex I subunit 6 family.</text>
</comment>
<keyword evidence="3" id="KW-0560">Oxidoreductase</keyword>
<keyword evidence="2" id="KW-1133">Transmembrane helix</keyword>
<evidence type="ECO:0000313" key="4">
    <source>
        <dbReference type="Proteomes" id="UP000830167"/>
    </source>
</evidence>
<accession>A0ABY4CM44</accession>
<evidence type="ECO:0000313" key="3">
    <source>
        <dbReference type="EMBL" id="UOF91572.1"/>
    </source>
</evidence>
<comment type="function">
    <text evidence="2">NDH-1 shuttles electrons from NADH, via FMN and iron-sulfur (Fe-S) centers, to quinones in the respiratory chain. Couples the redox reaction to proton translocation (for every two electrons transferred, four hydrogen ions are translocated across the cytoplasmic membrane), and thus conserves the redox energy in a proton gradient.</text>
</comment>
<feature type="transmembrane region" description="Helical" evidence="2">
    <location>
        <begin position="12"/>
        <end position="30"/>
    </location>
</feature>
<keyword evidence="2" id="KW-0874">Quinone</keyword>
<keyword evidence="2" id="KW-1003">Cell membrane</keyword>
<dbReference type="RefSeq" id="WP_347438264.1">
    <property type="nucleotide sequence ID" value="NZ_CP089291.1"/>
</dbReference>
<dbReference type="Proteomes" id="UP000830167">
    <property type="component" value="Chromosome"/>
</dbReference>
<dbReference type="EMBL" id="CP089291">
    <property type="protein sequence ID" value="UOF91572.1"/>
    <property type="molecule type" value="Genomic_DNA"/>
</dbReference>
<keyword evidence="2" id="KW-0472">Membrane</keyword>
<gene>
    <name evidence="3" type="ORF">LSG31_04790</name>
</gene>
<evidence type="ECO:0000256" key="1">
    <source>
        <dbReference type="ARBA" id="ARBA00005698"/>
    </source>
</evidence>
<feature type="transmembrane region" description="Helical" evidence="2">
    <location>
        <begin position="37"/>
        <end position="56"/>
    </location>
</feature>
<evidence type="ECO:0000256" key="2">
    <source>
        <dbReference type="RuleBase" id="RU004429"/>
    </source>
</evidence>
<feature type="transmembrane region" description="Helical" evidence="2">
    <location>
        <begin position="62"/>
        <end position="83"/>
    </location>
</feature>
<dbReference type="Pfam" id="PF00499">
    <property type="entry name" value="Oxidored_q3"/>
    <property type="match status" value="1"/>
</dbReference>
<feature type="transmembrane region" description="Helical" evidence="2">
    <location>
        <begin position="146"/>
        <end position="168"/>
    </location>
</feature>